<dbReference type="AlphaFoldDB" id="A0A645A1J6"/>
<name>A0A645A1J6_9ZZZZ</name>
<comment type="caution">
    <text evidence="2">The sequence shown here is derived from an EMBL/GenBank/DDBJ whole genome shotgun (WGS) entry which is preliminary data.</text>
</comment>
<gene>
    <name evidence="2" type="ORF">SDC9_93313</name>
</gene>
<dbReference type="EMBL" id="VSSQ01011345">
    <property type="protein sequence ID" value="MPM46608.1"/>
    <property type="molecule type" value="Genomic_DNA"/>
</dbReference>
<evidence type="ECO:0000313" key="2">
    <source>
        <dbReference type="EMBL" id="MPM46608.1"/>
    </source>
</evidence>
<organism evidence="2">
    <name type="scientific">bioreactor metagenome</name>
    <dbReference type="NCBI Taxonomy" id="1076179"/>
    <lineage>
        <taxon>unclassified sequences</taxon>
        <taxon>metagenomes</taxon>
        <taxon>ecological metagenomes</taxon>
    </lineage>
</organism>
<accession>A0A645A1J6</accession>
<feature type="transmembrane region" description="Helical" evidence="1">
    <location>
        <begin position="12"/>
        <end position="35"/>
    </location>
</feature>
<evidence type="ECO:0000256" key="1">
    <source>
        <dbReference type="SAM" id="Phobius"/>
    </source>
</evidence>
<sequence>MKSINYYGYYLLKFGKGILAIFIINFILFSAVSFLNSCKKVDNVNPNFSKTNKEFLKALELNVRKIGTISIYNKHNKSLSQIHTKSDSDGQSTSYQPIYLEFPSDVDSETEYMFINTSTIQDLSTLISYTDARIQYEPSETNLYYQLDVPIQSVSNSINPLILDAKEYLYNKGLTEQDIQEMIVNEGGTEEDLIPYVMTLSHIENNQSIANNFSFFFTNNAYAMNEYVRCAMVAIGADVLMNLGSSAASSWSKFAIKKAFGAVAKRALGPIGVAIAIVSFTLCMNE</sequence>
<proteinExistence type="predicted"/>
<keyword evidence="1" id="KW-1133">Transmembrane helix</keyword>
<protein>
    <submittedName>
        <fullName evidence="2">Uncharacterized protein</fullName>
    </submittedName>
</protein>
<reference evidence="2" key="1">
    <citation type="submission" date="2019-08" db="EMBL/GenBank/DDBJ databases">
        <authorList>
            <person name="Kucharzyk K."/>
            <person name="Murdoch R.W."/>
            <person name="Higgins S."/>
            <person name="Loffler F."/>
        </authorList>
    </citation>
    <scope>NUCLEOTIDE SEQUENCE</scope>
</reference>
<keyword evidence="1" id="KW-0812">Transmembrane</keyword>
<keyword evidence="1" id="KW-0472">Membrane</keyword>